<evidence type="ECO:0000259" key="3">
    <source>
        <dbReference type="Pfam" id="PF20153"/>
    </source>
</evidence>
<dbReference type="InterPro" id="IPR045338">
    <property type="entry name" value="DUF6535"/>
</dbReference>
<dbReference type="EMBL" id="KN822945">
    <property type="protein sequence ID" value="KIO34021.1"/>
    <property type="molecule type" value="Genomic_DNA"/>
</dbReference>
<dbReference type="Pfam" id="PF20153">
    <property type="entry name" value="DUF6535"/>
    <property type="match status" value="1"/>
</dbReference>
<feature type="transmembrane region" description="Helical" evidence="2">
    <location>
        <begin position="125"/>
        <end position="149"/>
    </location>
</feature>
<organism evidence="4 5">
    <name type="scientific">Tulasnella calospora MUT 4182</name>
    <dbReference type="NCBI Taxonomy" id="1051891"/>
    <lineage>
        <taxon>Eukaryota</taxon>
        <taxon>Fungi</taxon>
        <taxon>Dikarya</taxon>
        <taxon>Basidiomycota</taxon>
        <taxon>Agaricomycotina</taxon>
        <taxon>Agaricomycetes</taxon>
        <taxon>Cantharellales</taxon>
        <taxon>Tulasnellaceae</taxon>
        <taxon>Tulasnella</taxon>
    </lineage>
</organism>
<feature type="domain" description="DUF6535" evidence="3">
    <location>
        <begin position="33"/>
        <end position="211"/>
    </location>
</feature>
<proteinExistence type="predicted"/>
<feature type="transmembrane region" description="Helical" evidence="2">
    <location>
        <begin position="57"/>
        <end position="78"/>
    </location>
</feature>
<sequence>MNATAHNPLNALTFEVPEPPDEFGQDGGKFYRCYDTLADEIDEDLTQGLKEQLDGMLIFAGLFAGVNSAFLALTIPLLSADPADDTNALLAQNNAILMQLLMGRNDTVPANPALPSAEFSPSHDIFTINTLFSLSLAFAIISSFLAMLGRQWLVYYRKRGGGGPDTRRWTQLKRYLGAERWGLEPILDDVLPSLLQIGLIIFCASLVLYLHHLNPTISLIVGIPVYLGLAFFLGSALCIIWDKFCPFHSPLSHLLLLAARSLSWMWGLIVDTSRSVIALLKRDLRWKLNIDYRNRAQNFKQQVRRLSSAWSHILRNGRKEESLRSLQVFALHRTVCTSDDPITLLNAAANIVTISDHAQLKQLFNDPDFRQRFLDVIRNSEDRIPHLRGSNDDPSDIVASVIRLSCSAMAHAILAAEETWAHTFNRKVKTYGFSPTTILIPGPLLLKASSNSIKTTLAFFAIYVMRWGSSDEEQEIIRHHLTACSDALAVRSDCAVETLKEAYRGDINDTLTTLNETFLFLLSPTSRALFNCDIVLANMLRCVARIVENNLASLREMDLPVKLLGSCETVLRSPQLPEAGREVGRNLRISMANYLRHGVFGRSMARWTLNIYLADIGSLERTEFAYHEDIEVLRVFGPVFWALDIYVPKSDLDAFNTFASNVRSISRQIQRVKAEQSGTQKRVGATGKRSRGQSEQSTPPPQHSR</sequence>
<protein>
    <recommendedName>
        <fullName evidence="3">DUF6535 domain-containing protein</fullName>
    </recommendedName>
</protein>
<dbReference type="HOGENOM" id="CLU_016402_1_0_1"/>
<evidence type="ECO:0000256" key="2">
    <source>
        <dbReference type="SAM" id="Phobius"/>
    </source>
</evidence>
<feature type="region of interest" description="Disordered" evidence="1">
    <location>
        <begin position="671"/>
        <end position="705"/>
    </location>
</feature>
<keyword evidence="5" id="KW-1185">Reference proteome</keyword>
<evidence type="ECO:0000313" key="5">
    <source>
        <dbReference type="Proteomes" id="UP000054248"/>
    </source>
</evidence>
<keyword evidence="2" id="KW-1133">Transmembrane helix</keyword>
<gene>
    <name evidence="4" type="ORF">M407DRAFT_17277</name>
</gene>
<feature type="transmembrane region" description="Helical" evidence="2">
    <location>
        <begin position="190"/>
        <end position="211"/>
    </location>
</feature>
<dbReference type="Proteomes" id="UP000054248">
    <property type="component" value="Unassembled WGS sequence"/>
</dbReference>
<dbReference type="AlphaFoldDB" id="A0A0C3QW82"/>
<feature type="transmembrane region" description="Helical" evidence="2">
    <location>
        <begin position="217"/>
        <end position="241"/>
    </location>
</feature>
<keyword evidence="2" id="KW-0812">Transmembrane</keyword>
<reference evidence="4 5" key="1">
    <citation type="submission" date="2014-04" db="EMBL/GenBank/DDBJ databases">
        <authorList>
            <consortium name="DOE Joint Genome Institute"/>
            <person name="Kuo A."/>
            <person name="Girlanda M."/>
            <person name="Perotto S."/>
            <person name="Kohler A."/>
            <person name="Nagy L.G."/>
            <person name="Floudas D."/>
            <person name="Copeland A."/>
            <person name="Barry K.W."/>
            <person name="Cichocki N."/>
            <person name="Veneault-Fourrey C."/>
            <person name="LaButti K."/>
            <person name="Lindquist E.A."/>
            <person name="Lipzen A."/>
            <person name="Lundell T."/>
            <person name="Morin E."/>
            <person name="Murat C."/>
            <person name="Sun H."/>
            <person name="Tunlid A."/>
            <person name="Henrissat B."/>
            <person name="Grigoriev I.V."/>
            <person name="Hibbett D.S."/>
            <person name="Martin F."/>
            <person name="Nordberg H.P."/>
            <person name="Cantor M.N."/>
            <person name="Hua S.X."/>
        </authorList>
    </citation>
    <scope>NUCLEOTIDE SEQUENCE [LARGE SCALE GENOMIC DNA]</scope>
    <source>
        <strain evidence="4 5">MUT 4182</strain>
    </source>
</reference>
<accession>A0A0C3QW82</accession>
<evidence type="ECO:0000313" key="4">
    <source>
        <dbReference type="EMBL" id="KIO34021.1"/>
    </source>
</evidence>
<name>A0A0C3QW82_9AGAM</name>
<dbReference type="OrthoDB" id="3235960at2759"/>
<reference evidence="5" key="2">
    <citation type="submission" date="2015-01" db="EMBL/GenBank/DDBJ databases">
        <title>Evolutionary Origins and Diversification of the Mycorrhizal Mutualists.</title>
        <authorList>
            <consortium name="DOE Joint Genome Institute"/>
            <consortium name="Mycorrhizal Genomics Consortium"/>
            <person name="Kohler A."/>
            <person name="Kuo A."/>
            <person name="Nagy L.G."/>
            <person name="Floudas D."/>
            <person name="Copeland A."/>
            <person name="Barry K.W."/>
            <person name="Cichocki N."/>
            <person name="Veneault-Fourrey C."/>
            <person name="LaButti K."/>
            <person name="Lindquist E.A."/>
            <person name="Lipzen A."/>
            <person name="Lundell T."/>
            <person name="Morin E."/>
            <person name="Murat C."/>
            <person name="Riley R."/>
            <person name="Ohm R."/>
            <person name="Sun H."/>
            <person name="Tunlid A."/>
            <person name="Henrissat B."/>
            <person name="Grigoriev I.V."/>
            <person name="Hibbett D.S."/>
            <person name="Martin F."/>
        </authorList>
    </citation>
    <scope>NUCLEOTIDE SEQUENCE [LARGE SCALE GENOMIC DNA]</scope>
    <source>
        <strain evidence="5">MUT 4182</strain>
    </source>
</reference>
<keyword evidence="2" id="KW-0472">Membrane</keyword>
<evidence type="ECO:0000256" key="1">
    <source>
        <dbReference type="SAM" id="MobiDB-lite"/>
    </source>
</evidence>